<evidence type="ECO:0000313" key="2">
    <source>
        <dbReference type="EMBL" id="QEW26464.1"/>
    </source>
</evidence>
<proteinExistence type="predicted"/>
<dbReference type="STRING" id="540747.SAMN04488031_11419"/>
<dbReference type="Proteomes" id="UP000051401">
    <property type="component" value="Unassembled WGS sequence"/>
</dbReference>
<evidence type="ECO:0000313" key="1">
    <source>
        <dbReference type="EMBL" id="KRS15820.1"/>
    </source>
</evidence>
<dbReference type="Proteomes" id="UP000325785">
    <property type="component" value="Chromosome"/>
</dbReference>
<keyword evidence="3" id="KW-1185">Reference proteome</keyword>
<evidence type="ECO:0000313" key="4">
    <source>
        <dbReference type="Proteomes" id="UP000325785"/>
    </source>
</evidence>
<reference evidence="2 4" key="2">
    <citation type="submission" date="2018-08" db="EMBL/GenBank/DDBJ databases">
        <title>Genetic Globetrotter - A new plasmid hitch-hiking vast phylogenetic and geographic distances.</title>
        <authorList>
            <person name="Vollmers J."/>
            <person name="Petersen J."/>
        </authorList>
    </citation>
    <scope>NUCLEOTIDE SEQUENCE [LARGE SCALE GENOMIC DNA]</scope>
    <source>
        <strain evidence="2 4">DSM 26383</strain>
    </source>
</reference>
<accession>A0A0T5P3Y3</accession>
<protein>
    <submittedName>
        <fullName evidence="1">Uncharacterized protein</fullName>
    </submittedName>
</protein>
<dbReference type="EMBL" id="CP031598">
    <property type="protein sequence ID" value="QEW26464.1"/>
    <property type="molecule type" value="Genomic_DNA"/>
</dbReference>
<dbReference type="RefSeq" id="WP_057819311.1">
    <property type="nucleotide sequence ID" value="NZ_CP031598.1"/>
</dbReference>
<gene>
    <name evidence="2" type="ORF">RIdsm_02264</name>
    <name evidence="1" type="ORF">XM52_21220</name>
</gene>
<reference evidence="1 3" key="1">
    <citation type="submission" date="2015-04" db="EMBL/GenBank/DDBJ databases">
        <title>The draft genome sequence of Roseovarius indicus B108T.</title>
        <authorList>
            <person name="Li G."/>
            <person name="Lai Q."/>
            <person name="Shao Z."/>
            <person name="Yan P."/>
        </authorList>
    </citation>
    <scope>NUCLEOTIDE SEQUENCE [LARGE SCALE GENOMIC DNA]</scope>
    <source>
        <strain evidence="1 3">B108</strain>
    </source>
</reference>
<dbReference type="AlphaFoldDB" id="A0A0T5P3Y3"/>
<dbReference type="OrthoDB" id="7848479at2"/>
<dbReference type="PATRIC" id="fig|540747.5.peg.2011"/>
<sequence>MEAKTPTEAFPSIGTVQNPALFSDGDDLLLSYEIAPVAGGGIAILRFSSVIHFEQNPTNTKGLADAKYPTRHWEFTEISGADRTEKWESLQPRFWTVSFNDVTVEVVFEKVEYLDRQPDGTCPSVALVDFLSRSAPSAHAR</sequence>
<dbReference type="KEGG" id="rid:RIdsm_02264"/>
<dbReference type="EMBL" id="LAXI01000018">
    <property type="protein sequence ID" value="KRS15820.1"/>
    <property type="molecule type" value="Genomic_DNA"/>
</dbReference>
<name>A0A0T5P3Y3_9RHOB</name>
<evidence type="ECO:0000313" key="3">
    <source>
        <dbReference type="Proteomes" id="UP000051401"/>
    </source>
</evidence>
<organism evidence="1 3">
    <name type="scientific">Roseovarius indicus</name>
    <dbReference type="NCBI Taxonomy" id="540747"/>
    <lineage>
        <taxon>Bacteria</taxon>
        <taxon>Pseudomonadati</taxon>
        <taxon>Pseudomonadota</taxon>
        <taxon>Alphaproteobacteria</taxon>
        <taxon>Rhodobacterales</taxon>
        <taxon>Roseobacteraceae</taxon>
        <taxon>Roseovarius</taxon>
    </lineage>
</organism>